<accession>A0A2A9HE58</accession>
<name>A0A2A9HE58_TEPT2</name>
<gene>
    <name evidence="1" type="ORF">A9A59_0282</name>
</gene>
<dbReference type="EMBL" id="PDJQ01000001">
    <property type="protein sequence ID" value="PFG73089.1"/>
    <property type="molecule type" value="Genomic_DNA"/>
</dbReference>
<sequence length="156" mass="17221">MNVAAHLLARLRSRLVPRAERRVHGYVTPDGLWFAVRALERAASGTVGYTAEPFIEVDDQNRLIAAGIRFRVPDFQAVYTLTLHYPAGTCTTDIEVLVAGGKPGSGWYRNRPGTRPGEPWFPQPVPGCIRWVERMQAAGALSRNLDVKGVAGDRRP</sequence>
<protein>
    <submittedName>
        <fullName evidence="1">Uncharacterized protein</fullName>
    </submittedName>
</protein>
<dbReference type="AlphaFoldDB" id="A0A2A9HE58"/>
<keyword evidence="2" id="KW-1185">Reference proteome</keyword>
<proteinExistence type="predicted"/>
<dbReference type="Proteomes" id="UP000223071">
    <property type="component" value="Unassembled WGS sequence"/>
</dbReference>
<evidence type="ECO:0000313" key="1">
    <source>
        <dbReference type="EMBL" id="PFG73089.1"/>
    </source>
</evidence>
<evidence type="ECO:0000313" key="2">
    <source>
        <dbReference type="Proteomes" id="UP000223071"/>
    </source>
</evidence>
<dbReference type="RefSeq" id="WP_098502568.1">
    <property type="nucleotide sequence ID" value="NZ_PDJQ01000001.1"/>
</dbReference>
<comment type="caution">
    <text evidence="1">The sequence shown here is derived from an EMBL/GenBank/DDBJ whole genome shotgun (WGS) entry which is preliminary data.</text>
</comment>
<organism evidence="1 2">
    <name type="scientific">Tepidiforma thermophila (strain KCTC 52669 / CGMCC 1.13589 / G233)</name>
    <dbReference type="NCBI Taxonomy" id="2761530"/>
    <lineage>
        <taxon>Bacteria</taxon>
        <taxon>Bacillati</taxon>
        <taxon>Chloroflexota</taxon>
        <taxon>Tepidiformia</taxon>
        <taxon>Tepidiformales</taxon>
        <taxon>Tepidiformaceae</taxon>
        <taxon>Tepidiforma</taxon>
    </lineage>
</organism>
<reference evidence="1 2" key="1">
    <citation type="submission" date="2017-09" db="EMBL/GenBank/DDBJ databases">
        <title>Sequencing the genomes of two abundant thermophiles in Great Basin hot springs: Thermocrinis jamiesonii and novel Chloroflexi Thermoflexus hugenholtzii.</title>
        <authorList>
            <person name="Hedlund B."/>
        </authorList>
    </citation>
    <scope>NUCLEOTIDE SEQUENCE [LARGE SCALE GENOMIC DNA]</scope>
    <source>
        <strain evidence="1 2">G233</strain>
    </source>
</reference>